<keyword evidence="1" id="KW-0812">Transmembrane</keyword>
<dbReference type="EMBL" id="CAJNIZ010007923">
    <property type="protein sequence ID" value="CAE7262500.1"/>
    <property type="molecule type" value="Genomic_DNA"/>
</dbReference>
<dbReference type="OrthoDB" id="419718at2759"/>
<feature type="transmembrane region" description="Helical" evidence="1">
    <location>
        <begin position="83"/>
        <end position="107"/>
    </location>
</feature>
<accession>A0A812MA95</accession>
<feature type="transmembrane region" description="Helical" evidence="1">
    <location>
        <begin position="12"/>
        <end position="35"/>
    </location>
</feature>
<organism evidence="2 3">
    <name type="scientific">Symbiodinium pilosum</name>
    <name type="common">Dinoflagellate</name>
    <dbReference type="NCBI Taxonomy" id="2952"/>
    <lineage>
        <taxon>Eukaryota</taxon>
        <taxon>Sar</taxon>
        <taxon>Alveolata</taxon>
        <taxon>Dinophyceae</taxon>
        <taxon>Suessiales</taxon>
        <taxon>Symbiodiniaceae</taxon>
        <taxon>Symbiodinium</taxon>
    </lineage>
</organism>
<protein>
    <submittedName>
        <fullName evidence="2">Uncharacterized protein</fullName>
    </submittedName>
</protein>
<comment type="caution">
    <text evidence="2">The sequence shown here is derived from an EMBL/GenBank/DDBJ whole genome shotgun (WGS) entry which is preliminary data.</text>
</comment>
<keyword evidence="1" id="KW-0472">Membrane</keyword>
<sequence length="211" mass="22835">ALSGLNDFALIFYVLGTFGFLASTVLTVIMLLCLGEVSTDSGCEEFLRRTGKGTRAPYLLFMTGCAFAVPAAVRYAVSSKTLPGLILLGIVIGLMSFVVIGFSYVYVASCVCAHNRINEFGELSLSNNDAQQDVEAWFEKNGEDGGSVQECLQDLAGILVDKTQNSELIINLNTLSRQRVAMHYHKLRAESVGITLSQSDLYNLSCQLPAS</sequence>
<evidence type="ECO:0000313" key="2">
    <source>
        <dbReference type="EMBL" id="CAE7262500.1"/>
    </source>
</evidence>
<gene>
    <name evidence="2" type="ORF">SPIL2461_LOCUS5546</name>
</gene>
<dbReference type="Proteomes" id="UP000649617">
    <property type="component" value="Unassembled WGS sequence"/>
</dbReference>
<dbReference type="AlphaFoldDB" id="A0A812MA95"/>
<feature type="non-terminal residue" evidence="2">
    <location>
        <position position="1"/>
    </location>
</feature>
<keyword evidence="1" id="KW-1133">Transmembrane helix</keyword>
<feature type="transmembrane region" description="Helical" evidence="1">
    <location>
        <begin position="56"/>
        <end position="77"/>
    </location>
</feature>
<proteinExistence type="predicted"/>
<reference evidence="2" key="1">
    <citation type="submission" date="2021-02" db="EMBL/GenBank/DDBJ databases">
        <authorList>
            <person name="Dougan E. K."/>
            <person name="Rhodes N."/>
            <person name="Thang M."/>
            <person name="Chan C."/>
        </authorList>
    </citation>
    <scope>NUCLEOTIDE SEQUENCE</scope>
</reference>
<keyword evidence="3" id="KW-1185">Reference proteome</keyword>
<name>A0A812MA95_SYMPI</name>
<evidence type="ECO:0000256" key="1">
    <source>
        <dbReference type="SAM" id="Phobius"/>
    </source>
</evidence>
<evidence type="ECO:0000313" key="3">
    <source>
        <dbReference type="Proteomes" id="UP000649617"/>
    </source>
</evidence>